<evidence type="ECO:0000313" key="12">
    <source>
        <dbReference type="Proteomes" id="UP000641588"/>
    </source>
</evidence>
<feature type="modified residue" description="4-aspartylphosphate" evidence="8">
    <location>
        <position position="55"/>
    </location>
</feature>
<dbReference type="InterPro" id="IPR001789">
    <property type="entry name" value="Sig_transdc_resp-reg_receiver"/>
</dbReference>
<dbReference type="InterPro" id="IPR011006">
    <property type="entry name" value="CheY-like_superfamily"/>
</dbReference>
<accession>A0A972JXQ1</accession>
<dbReference type="PROSITE" id="PS01124">
    <property type="entry name" value="HTH_ARAC_FAMILY_2"/>
    <property type="match status" value="1"/>
</dbReference>
<dbReference type="InterPro" id="IPR018060">
    <property type="entry name" value="HTH_AraC"/>
</dbReference>
<keyword evidence="2" id="KW-0963">Cytoplasm</keyword>
<dbReference type="InterPro" id="IPR041522">
    <property type="entry name" value="CdaR_GGDEF"/>
</dbReference>
<dbReference type="SUPFAM" id="SSF52172">
    <property type="entry name" value="CheY-like"/>
    <property type="match status" value="1"/>
</dbReference>
<keyword evidence="6" id="KW-0238">DNA-binding</keyword>
<dbReference type="GO" id="GO:0000160">
    <property type="term" value="P:phosphorelay signal transduction system"/>
    <property type="evidence" value="ECO:0007669"/>
    <property type="project" value="UniProtKB-KW"/>
</dbReference>
<dbReference type="InterPro" id="IPR051552">
    <property type="entry name" value="HptR"/>
</dbReference>
<reference evidence="11" key="1">
    <citation type="submission" date="2019-10" db="EMBL/GenBank/DDBJ databases">
        <title>Description of Paenibacillus glebae sp. nov.</title>
        <authorList>
            <person name="Carlier A."/>
            <person name="Qi S."/>
        </authorList>
    </citation>
    <scope>NUCLEOTIDE SEQUENCE</scope>
    <source>
        <strain evidence="11">LMG 31456</strain>
    </source>
</reference>
<dbReference type="SUPFAM" id="SSF46689">
    <property type="entry name" value="Homeodomain-like"/>
    <property type="match status" value="2"/>
</dbReference>
<name>A0A972JXQ1_9BACL</name>
<dbReference type="GO" id="GO:0043565">
    <property type="term" value="F:sequence-specific DNA binding"/>
    <property type="evidence" value="ECO:0007669"/>
    <property type="project" value="InterPro"/>
</dbReference>
<dbReference type="SMART" id="SM00342">
    <property type="entry name" value="HTH_ARAC"/>
    <property type="match status" value="1"/>
</dbReference>
<evidence type="ECO:0000259" key="10">
    <source>
        <dbReference type="PROSITE" id="PS50110"/>
    </source>
</evidence>
<dbReference type="PROSITE" id="PS50110">
    <property type="entry name" value="RESPONSE_REGULATORY"/>
    <property type="match status" value="1"/>
</dbReference>
<dbReference type="Gene3D" id="1.10.10.60">
    <property type="entry name" value="Homeodomain-like"/>
    <property type="match status" value="2"/>
</dbReference>
<evidence type="ECO:0000256" key="4">
    <source>
        <dbReference type="ARBA" id="ARBA00023012"/>
    </source>
</evidence>
<dbReference type="GO" id="GO:0003700">
    <property type="term" value="F:DNA-binding transcription factor activity"/>
    <property type="evidence" value="ECO:0007669"/>
    <property type="project" value="InterPro"/>
</dbReference>
<comment type="subcellular location">
    <subcellularLocation>
        <location evidence="1">Cytoplasm</location>
    </subcellularLocation>
</comment>
<evidence type="ECO:0000259" key="9">
    <source>
        <dbReference type="PROSITE" id="PS01124"/>
    </source>
</evidence>
<dbReference type="Pfam" id="PF12833">
    <property type="entry name" value="HTH_18"/>
    <property type="match status" value="1"/>
</dbReference>
<dbReference type="Gene3D" id="3.40.50.2300">
    <property type="match status" value="1"/>
</dbReference>
<evidence type="ECO:0000256" key="5">
    <source>
        <dbReference type="ARBA" id="ARBA00023015"/>
    </source>
</evidence>
<dbReference type="PANTHER" id="PTHR42713:SF3">
    <property type="entry name" value="TRANSCRIPTIONAL REGULATORY PROTEIN HPTR"/>
    <property type="match status" value="1"/>
</dbReference>
<dbReference type="Pfam" id="PF00072">
    <property type="entry name" value="Response_reg"/>
    <property type="match status" value="1"/>
</dbReference>
<dbReference type="Proteomes" id="UP000641588">
    <property type="component" value="Unassembled WGS sequence"/>
</dbReference>
<gene>
    <name evidence="11" type="ORF">GC093_00560</name>
</gene>
<dbReference type="InterPro" id="IPR009057">
    <property type="entry name" value="Homeodomain-like_sf"/>
</dbReference>
<sequence>MIRVLIVDDEFLVRVGLKTFVSWEEQGFELIGEASNGLEAMNLLDNNTCDIILTDICMPEMDGLTLLQQVKDKYPHIRSFILSNHDDFDYVRKALQIGALDYVLKLTMEPQELIEKLLTVKRQIGEERKGLDQARQISTKLNVFKKEAREKRFREIITKQCSNKEIDEVFQEFGYRVPGSYHIVNIQINQYEQVLDEDKFKSEKLLSYSVANIILELLKNEAEGELIELENGKFTLFLHRYSESILDEIKHCIYKYLKLSVCCGVSNTFEDVYQIHAAYLEADKALQYYFYTGLGQIVHYRQAQYTRSVEIQTIIPNEEWMRMIEQRNEEALLGAVKQLYERMDRERKWHPDDLKEQWIKLIHLFSQSLHELGGDIYSMPPYKGRYPFHAVRAVETLDDMYRWFLGWVPMYVQYMKECSNQQWRPEIQAVVKIIQEQYTSTIKLSDLAKVIGFTEAYLSVLFKKETGETLMDFIIRHRMKKARELLRDPAMKIYEVSEAIGYTDPNYFGKLFKKVEGIYPQEYKRKYFNK</sequence>
<proteinExistence type="predicted"/>
<evidence type="ECO:0000313" key="11">
    <source>
        <dbReference type="EMBL" id="NOU91731.1"/>
    </source>
</evidence>
<feature type="domain" description="Response regulatory" evidence="10">
    <location>
        <begin position="3"/>
        <end position="120"/>
    </location>
</feature>
<dbReference type="CDD" id="cd17536">
    <property type="entry name" value="REC_YesN-like"/>
    <property type="match status" value="1"/>
</dbReference>
<evidence type="ECO:0000256" key="3">
    <source>
        <dbReference type="ARBA" id="ARBA00022553"/>
    </source>
</evidence>
<dbReference type="AlphaFoldDB" id="A0A972JXQ1"/>
<feature type="domain" description="HTH araC/xylS-type" evidence="9">
    <location>
        <begin position="428"/>
        <end position="526"/>
    </location>
</feature>
<dbReference type="PANTHER" id="PTHR42713">
    <property type="entry name" value="HISTIDINE KINASE-RELATED"/>
    <property type="match status" value="1"/>
</dbReference>
<dbReference type="SMART" id="SM00448">
    <property type="entry name" value="REC"/>
    <property type="match status" value="1"/>
</dbReference>
<keyword evidence="12" id="KW-1185">Reference proteome</keyword>
<keyword evidence="3 8" id="KW-0597">Phosphoprotein</keyword>
<evidence type="ECO:0000256" key="6">
    <source>
        <dbReference type="ARBA" id="ARBA00023125"/>
    </source>
</evidence>
<dbReference type="Pfam" id="PF17853">
    <property type="entry name" value="GGDEF_2"/>
    <property type="match status" value="1"/>
</dbReference>
<keyword evidence="7" id="KW-0804">Transcription</keyword>
<protein>
    <submittedName>
        <fullName evidence="11">Response regulator</fullName>
    </submittedName>
</protein>
<dbReference type="RefSeq" id="WP_171649896.1">
    <property type="nucleotide sequence ID" value="NZ_WHOD01000003.1"/>
</dbReference>
<keyword evidence="5" id="KW-0805">Transcription regulation</keyword>
<evidence type="ECO:0000256" key="7">
    <source>
        <dbReference type="ARBA" id="ARBA00023163"/>
    </source>
</evidence>
<evidence type="ECO:0000256" key="2">
    <source>
        <dbReference type="ARBA" id="ARBA00022490"/>
    </source>
</evidence>
<comment type="caution">
    <text evidence="11">The sequence shown here is derived from an EMBL/GenBank/DDBJ whole genome shotgun (WGS) entry which is preliminary data.</text>
</comment>
<organism evidence="11 12">
    <name type="scientific">Paenibacillus foliorum</name>
    <dbReference type="NCBI Taxonomy" id="2654974"/>
    <lineage>
        <taxon>Bacteria</taxon>
        <taxon>Bacillati</taxon>
        <taxon>Bacillota</taxon>
        <taxon>Bacilli</taxon>
        <taxon>Bacillales</taxon>
        <taxon>Paenibacillaceae</taxon>
        <taxon>Paenibacillus</taxon>
    </lineage>
</organism>
<evidence type="ECO:0000256" key="1">
    <source>
        <dbReference type="ARBA" id="ARBA00004496"/>
    </source>
</evidence>
<evidence type="ECO:0000256" key="8">
    <source>
        <dbReference type="PROSITE-ProRule" id="PRU00169"/>
    </source>
</evidence>
<dbReference type="GO" id="GO:0005737">
    <property type="term" value="C:cytoplasm"/>
    <property type="evidence" value="ECO:0007669"/>
    <property type="project" value="UniProtKB-SubCell"/>
</dbReference>
<dbReference type="EMBL" id="WHOD01000003">
    <property type="protein sequence ID" value="NOU91731.1"/>
    <property type="molecule type" value="Genomic_DNA"/>
</dbReference>
<keyword evidence="4" id="KW-0902">Two-component regulatory system</keyword>